<protein>
    <submittedName>
        <fullName evidence="1">Membrane protein</fullName>
    </submittedName>
</protein>
<sequence>MISTTQSQPNRPAPRRHELRPLLAGPAQLAILAVLLTLMAATRFHAVGSALHLPDASMAVFFLGGLYLQRHRLFAGLLVAAVAIDYIAVTGRGLSFFDHYCVTPSYAFLLLAYAVLWYLGRAWAPSMAARPRALAGALAVALVAASASFLISNGAFYWFGGRYADPNFAQYIERVWRWGPLFVGTTMAYVGTALLAHALVARFARPRGAASGPRH</sequence>
<evidence type="ECO:0000313" key="1">
    <source>
        <dbReference type="EMBL" id="ALN59433.1"/>
    </source>
</evidence>
<reference evidence="1 2" key="1">
    <citation type="submission" date="2015-11" db="EMBL/GenBank/DDBJ databases">
        <title>Genome sequences of Lysobacter enzymogenes strain C3 and Lysobacter antibioticus ATCC 29479.</title>
        <authorList>
            <person name="Kobayashi D.Y."/>
        </authorList>
    </citation>
    <scope>NUCLEOTIDE SEQUENCE [LARGE SCALE GENOMIC DNA]</scope>
    <source>
        <strain evidence="1 2">C3</strain>
    </source>
</reference>
<dbReference type="RefSeq" id="WP_138885279.1">
    <property type="nucleotide sequence ID" value="NZ_CP110813.1"/>
</dbReference>
<accession>A0A0S2DLU6</accession>
<name>A0A0S2DLU6_LYSEN</name>
<dbReference type="Proteomes" id="UP000061569">
    <property type="component" value="Chromosome"/>
</dbReference>
<dbReference type="KEGG" id="lez:GLE_4091"/>
<dbReference type="PATRIC" id="fig|69.6.peg.4033"/>
<proteinExistence type="predicted"/>
<evidence type="ECO:0000313" key="2">
    <source>
        <dbReference type="Proteomes" id="UP000061569"/>
    </source>
</evidence>
<dbReference type="AlphaFoldDB" id="A0A0S2DLU6"/>
<dbReference type="STRING" id="69.GLE_4091"/>
<dbReference type="EMBL" id="CP013140">
    <property type="protein sequence ID" value="ALN59433.1"/>
    <property type="molecule type" value="Genomic_DNA"/>
</dbReference>
<organism evidence="1 2">
    <name type="scientific">Lysobacter enzymogenes</name>
    <dbReference type="NCBI Taxonomy" id="69"/>
    <lineage>
        <taxon>Bacteria</taxon>
        <taxon>Pseudomonadati</taxon>
        <taxon>Pseudomonadota</taxon>
        <taxon>Gammaproteobacteria</taxon>
        <taxon>Lysobacterales</taxon>
        <taxon>Lysobacteraceae</taxon>
        <taxon>Lysobacter</taxon>
    </lineage>
</organism>
<gene>
    <name evidence="1" type="ORF">GLE_4091</name>
</gene>